<dbReference type="InterPro" id="IPR036597">
    <property type="entry name" value="Fido-like_dom_sf"/>
</dbReference>
<dbReference type="PROSITE" id="PS51459">
    <property type="entry name" value="FIDO"/>
    <property type="match status" value="1"/>
</dbReference>
<accession>A0A7Z7ND28</accession>
<dbReference type="Gene3D" id="1.10.3290.10">
    <property type="entry name" value="Fido-like domain"/>
    <property type="match status" value="1"/>
</dbReference>
<comment type="caution">
    <text evidence="2">The sequence shown here is derived from an EMBL/GenBank/DDBJ whole genome shotgun (WGS) entry which is preliminary data.</text>
</comment>
<name>A0A7Z7ND28_9MYCO</name>
<evidence type="ECO:0000313" key="3">
    <source>
        <dbReference type="Proteomes" id="UP000554965"/>
    </source>
</evidence>
<dbReference type="AlphaFoldDB" id="A0A7Z7ND28"/>
<reference evidence="2 3" key="1">
    <citation type="submission" date="2017-10" db="EMBL/GenBank/DDBJ databases">
        <authorList>
            <consortium name="Urmite Genomes"/>
        </authorList>
    </citation>
    <scope>NUCLEOTIDE SEQUENCE [LARGE SCALE GENOMIC DNA]</scope>
    <source>
        <strain evidence="2 3">FB-527</strain>
    </source>
</reference>
<gene>
    <name evidence="2" type="ORF">MSIMFB_05240</name>
</gene>
<dbReference type="InterPro" id="IPR003812">
    <property type="entry name" value="Fido"/>
</dbReference>
<proteinExistence type="predicted"/>
<sequence>MALLPASFSRRFAARIVAGLCWQLVTADPLAPLMDLPGVAEASDRARDALGRAHRHKANLRGWPVTAAEAALRAARAASVLDGGPVRLDDLSEAALQDGGVSDPVFGGALRVAQELEGGGGPLVGVWQRAPLQALARLHVLAAADLADDDRLGRPRADADIGPRLELLADVVTARTQASAPVVAAVAHGELLTLKPFGTADGVVARAVSRLVSIATGLDPHGLGVPEIRWMRQPADYRDAARRFAEGTPEGVAAWLVLCCRGMQAGAQEALSIAESRIG</sequence>
<keyword evidence="3" id="KW-1185">Reference proteome</keyword>
<organism evidence="2 3">
    <name type="scientific">Mycobacterium simulans</name>
    <dbReference type="NCBI Taxonomy" id="627089"/>
    <lineage>
        <taxon>Bacteria</taxon>
        <taxon>Bacillati</taxon>
        <taxon>Actinomycetota</taxon>
        <taxon>Actinomycetes</taxon>
        <taxon>Mycobacteriales</taxon>
        <taxon>Mycobacteriaceae</taxon>
        <taxon>Mycobacterium</taxon>
    </lineage>
</organism>
<evidence type="ECO:0000259" key="1">
    <source>
        <dbReference type="PROSITE" id="PS51459"/>
    </source>
</evidence>
<dbReference type="EMBL" id="OCTY01000002">
    <property type="protein sequence ID" value="SOJ57762.1"/>
    <property type="molecule type" value="Genomic_DNA"/>
</dbReference>
<dbReference type="Proteomes" id="UP000554965">
    <property type="component" value="Unassembled WGS sequence"/>
</dbReference>
<evidence type="ECO:0000313" key="2">
    <source>
        <dbReference type="EMBL" id="SOJ57762.1"/>
    </source>
</evidence>
<feature type="domain" description="Fido" evidence="1">
    <location>
        <begin position="130"/>
        <end position="258"/>
    </location>
</feature>
<protein>
    <recommendedName>
        <fullName evidence="1">Fido domain-containing protein</fullName>
    </recommendedName>
</protein>